<feature type="transmembrane region" description="Helical" evidence="7">
    <location>
        <begin position="12"/>
        <end position="38"/>
    </location>
</feature>
<evidence type="ECO:0000256" key="4">
    <source>
        <dbReference type="ARBA" id="ARBA00022692"/>
    </source>
</evidence>
<keyword evidence="2" id="KW-1003">Cell membrane</keyword>
<sequence>MVSLASSGNLPIAAVVFIASVLVPFTKIIVLITLLMSIHLKTQHSLKTRMRLLRIITWIGRWSMLDLFVIALMMSLINRDQLLSFTMGPAAFYFGSAVILTILAVEWLDSRLIWDAHATGNAEYTD</sequence>
<protein>
    <recommendedName>
        <fullName evidence="9">Paraquat-inducible protein A</fullName>
    </recommendedName>
</protein>
<comment type="subcellular location">
    <subcellularLocation>
        <location evidence="1">Cell inner membrane</location>
    </subcellularLocation>
</comment>
<gene>
    <name evidence="8" type="ORF">YEW_GF26570</name>
</gene>
<feature type="transmembrane region" description="Helical" evidence="7">
    <location>
        <begin position="59"/>
        <end position="78"/>
    </location>
</feature>
<dbReference type="InterPro" id="IPR051800">
    <property type="entry name" value="PqiA-PqiB_transport"/>
</dbReference>
<dbReference type="PANTHER" id="PTHR30462">
    <property type="entry name" value="INTERMEMBRANE TRANSPORT PROTEIN PQIB-RELATED"/>
    <property type="match status" value="1"/>
</dbReference>
<keyword evidence="3" id="KW-0997">Cell inner membrane</keyword>
<dbReference type="Pfam" id="PF04403">
    <property type="entry name" value="PqiA"/>
    <property type="match status" value="1"/>
</dbReference>
<reference evidence="8" key="1">
    <citation type="journal article" date="2011" name="BMC Genomics">
        <title>Shotgun sequencing of Yersinia enterocolitica strain W22703 (biotype 2, serotype O:9): genomic evidence for oscillation between invertebrates and mammals.</title>
        <authorList>
            <person name="Fuchs T.M."/>
            <person name="Brandt K."/>
            <person name="Starke M."/>
            <person name="Rattei T."/>
        </authorList>
    </citation>
    <scope>NUCLEOTIDE SEQUENCE</scope>
</reference>
<keyword evidence="4 7" id="KW-0812">Transmembrane</keyword>
<evidence type="ECO:0000256" key="2">
    <source>
        <dbReference type="ARBA" id="ARBA00022475"/>
    </source>
</evidence>
<dbReference type="AlphaFoldDB" id="F4MWA8"/>
<name>F4MWA8_YEREN</name>
<proteinExistence type="predicted"/>
<dbReference type="PANTHER" id="PTHR30462:SF1">
    <property type="entry name" value="INTERMEMBRANE TRANSPORT PROTEIN YEBS"/>
    <property type="match status" value="1"/>
</dbReference>
<keyword evidence="5 7" id="KW-1133">Transmembrane helix</keyword>
<evidence type="ECO:0000256" key="7">
    <source>
        <dbReference type="SAM" id="Phobius"/>
    </source>
</evidence>
<evidence type="ECO:0000313" key="8">
    <source>
        <dbReference type="EMBL" id="CBX70116.1"/>
    </source>
</evidence>
<keyword evidence="6 7" id="KW-0472">Membrane</keyword>
<feature type="transmembrane region" description="Helical" evidence="7">
    <location>
        <begin position="90"/>
        <end position="108"/>
    </location>
</feature>
<evidence type="ECO:0008006" key="9">
    <source>
        <dbReference type="Google" id="ProtNLM"/>
    </source>
</evidence>
<accession>F4MWA8</accession>
<evidence type="ECO:0000256" key="6">
    <source>
        <dbReference type="ARBA" id="ARBA00023136"/>
    </source>
</evidence>
<evidence type="ECO:0000256" key="3">
    <source>
        <dbReference type="ARBA" id="ARBA00022519"/>
    </source>
</evidence>
<dbReference type="EMBL" id="FR718518">
    <property type="protein sequence ID" value="CBX70116.1"/>
    <property type="molecule type" value="Genomic_DNA"/>
</dbReference>
<evidence type="ECO:0000256" key="5">
    <source>
        <dbReference type="ARBA" id="ARBA00022989"/>
    </source>
</evidence>
<organism evidence="8">
    <name type="scientific">Yersinia enterocolitica W22703</name>
    <dbReference type="NCBI Taxonomy" id="913028"/>
    <lineage>
        <taxon>Bacteria</taxon>
        <taxon>Pseudomonadati</taxon>
        <taxon>Pseudomonadota</taxon>
        <taxon>Gammaproteobacteria</taxon>
        <taxon>Enterobacterales</taxon>
        <taxon>Yersiniaceae</taxon>
        <taxon>Yersinia</taxon>
    </lineage>
</organism>
<evidence type="ECO:0000256" key="1">
    <source>
        <dbReference type="ARBA" id="ARBA00004533"/>
    </source>
</evidence>
<dbReference type="GO" id="GO:0005886">
    <property type="term" value="C:plasma membrane"/>
    <property type="evidence" value="ECO:0007669"/>
    <property type="project" value="UniProtKB-SubCell"/>
</dbReference>
<dbReference type="InterPro" id="IPR007498">
    <property type="entry name" value="PqiA-like"/>
</dbReference>